<name>A0ABZ2M7K9_9BACT</name>
<keyword evidence="4" id="KW-1185">Reference proteome</keyword>
<evidence type="ECO:0000313" key="3">
    <source>
        <dbReference type="EMBL" id="WXB18496.1"/>
    </source>
</evidence>
<dbReference type="Proteomes" id="UP001370348">
    <property type="component" value="Chromosome"/>
</dbReference>
<keyword evidence="2" id="KW-0472">Membrane</keyword>
<reference evidence="3 4" key="1">
    <citation type="submission" date="2021-12" db="EMBL/GenBank/DDBJ databases">
        <title>Discovery of the Pendulisporaceae a myxobacterial family with distinct sporulation behavior and unique specialized metabolism.</title>
        <authorList>
            <person name="Garcia R."/>
            <person name="Popoff A."/>
            <person name="Bader C.D."/>
            <person name="Loehr J."/>
            <person name="Walesch S."/>
            <person name="Walt C."/>
            <person name="Boldt J."/>
            <person name="Bunk B."/>
            <person name="Haeckl F.J.F.P.J."/>
            <person name="Gunesch A.P."/>
            <person name="Birkelbach J."/>
            <person name="Nuebel U."/>
            <person name="Pietschmann T."/>
            <person name="Bach T."/>
            <person name="Mueller R."/>
        </authorList>
    </citation>
    <scope>NUCLEOTIDE SEQUENCE [LARGE SCALE GENOMIC DNA]</scope>
    <source>
        <strain evidence="3 4">MSr11954</strain>
    </source>
</reference>
<gene>
    <name evidence="3" type="ORF">LZC94_14790</name>
</gene>
<feature type="transmembrane region" description="Helical" evidence="2">
    <location>
        <begin position="101"/>
        <end position="119"/>
    </location>
</feature>
<sequence>MSASAAAWTGRAARRPRTLRPAWLRRLGMVAAAMGFGLLLFGRWNAERLARGGREPALEHLVMDLAGVYGALVLLPAVAWMARRAPLSRGAGARWPLHLPLHAAALVAFSAAHTTLVGLTRTWLLPLLGLTADQADQADQADPKWALLRYGLELPNDGILELTVRRAPKGICIELCDDGPGLAPGAPSNAGFGLAGAASSPRARRRPP</sequence>
<evidence type="ECO:0000256" key="1">
    <source>
        <dbReference type="SAM" id="MobiDB-lite"/>
    </source>
</evidence>
<keyword evidence="2" id="KW-1133">Transmembrane helix</keyword>
<feature type="transmembrane region" description="Helical" evidence="2">
    <location>
        <begin position="61"/>
        <end position="81"/>
    </location>
</feature>
<organism evidence="3 4">
    <name type="scientific">Pendulispora albinea</name>
    <dbReference type="NCBI Taxonomy" id="2741071"/>
    <lineage>
        <taxon>Bacteria</taxon>
        <taxon>Pseudomonadati</taxon>
        <taxon>Myxococcota</taxon>
        <taxon>Myxococcia</taxon>
        <taxon>Myxococcales</taxon>
        <taxon>Sorangiineae</taxon>
        <taxon>Pendulisporaceae</taxon>
        <taxon>Pendulispora</taxon>
    </lineage>
</organism>
<evidence type="ECO:0000256" key="2">
    <source>
        <dbReference type="SAM" id="Phobius"/>
    </source>
</evidence>
<feature type="region of interest" description="Disordered" evidence="1">
    <location>
        <begin position="187"/>
        <end position="208"/>
    </location>
</feature>
<dbReference type="RefSeq" id="WP_394828126.1">
    <property type="nucleotide sequence ID" value="NZ_CP089984.1"/>
</dbReference>
<feature type="transmembrane region" description="Helical" evidence="2">
    <location>
        <begin position="23"/>
        <end position="41"/>
    </location>
</feature>
<proteinExistence type="predicted"/>
<evidence type="ECO:0000313" key="4">
    <source>
        <dbReference type="Proteomes" id="UP001370348"/>
    </source>
</evidence>
<keyword evidence="2" id="KW-0812">Transmembrane</keyword>
<dbReference type="EMBL" id="CP089984">
    <property type="protein sequence ID" value="WXB18496.1"/>
    <property type="molecule type" value="Genomic_DNA"/>
</dbReference>
<accession>A0ABZ2M7K9</accession>
<protein>
    <submittedName>
        <fullName evidence="3">Uncharacterized protein</fullName>
    </submittedName>
</protein>